<feature type="non-terminal residue" evidence="1">
    <location>
        <position position="1"/>
    </location>
</feature>
<sequence length="294" mass="31560">AHEAADGLAVETGCRGRPLGLQVHGHFLCPRSGGRCRGLNVSTCRRLNAGKYPVKTQLLVEDWKMQPQDRPASLPSGLEGPAAPRTGAYVVLWNKALKPGRQVGIAGLVEACPGRGSERSALLRASPHLLMSFVSHQKRALGILPEAPTPLTILTLSARVLARSWKNSDVKIGSRLVMDVSLMGCMFGAIQRTYSCDSGKLWSLWLWPNGRKNCFFTGFSGYSPGRLRTVCLSRRHCPGTCVLNQTDVCSPRPSVSQRPPALLGSGLLAPVTARPGWQGLLWVGPFSASGATSV</sequence>
<proteinExistence type="predicted"/>
<dbReference type="Proteomes" id="UP000308365">
    <property type="component" value="Unassembled WGS sequence"/>
</dbReference>
<organism evidence="1 2">
    <name type="scientific">Monodon monoceros</name>
    <name type="common">Narwhal</name>
    <name type="synonym">Ceratodon monodon</name>
    <dbReference type="NCBI Taxonomy" id="40151"/>
    <lineage>
        <taxon>Eukaryota</taxon>
        <taxon>Metazoa</taxon>
        <taxon>Chordata</taxon>
        <taxon>Craniata</taxon>
        <taxon>Vertebrata</taxon>
        <taxon>Euteleostomi</taxon>
        <taxon>Mammalia</taxon>
        <taxon>Eutheria</taxon>
        <taxon>Laurasiatheria</taxon>
        <taxon>Artiodactyla</taxon>
        <taxon>Whippomorpha</taxon>
        <taxon>Cetacea</taxon>
        <taxon>Odontoceti</taxon>
        <taxon>Monodontidae</taxon>
        <taxon>Monodon</taxon>
    </lineage>
</organism>
<protein>
    <submittedName>
        <fullName evidence="1">Uncharacterized protein</fullName>
    </submittedName>
</protein>
<accession>A0A4U1FH88</accession>
<evidence type="ECO:0000313" key="1">
    <source>
        <dbReference type="EMBL" id="TKC49044.1"/>
    </source>
</evidence>
<dbReference type="EMBL" id="RWIC01000134">
    <property type="protein sequence ID" value="TKC49044.1"/>
    <property type="molecule type" value="Genomic_DNA"/>
</dbReference>
<name>A0A4U1FH88_MONMO</name>
<comment type="caution">
    <text evidence="1">The sequence shown here is derived from an EMBL/GenBank/DDBJ whole genome shotgun (WGS) entry which is preliminary data.</text>
</comment>
<evidence type="ECO:0000313" key="2">
    <source>
        <dbReference type="Proteomes" id="UP000308365"/>
    </source>
</evidence>
<dbReference type="AlphaFoldDB" id="A0A4U1FH88"/>
<gene>
    <name evidence="1" type="ORF">EI555_002242</name>
</gene>
<reference evidence="2" key="1">
    <citation type="journal article" date="2019" name="IScience">
        <title>Narwhal Genome Reveals Long-Term Low Genetic Diversity despite Current Large Abundance Size.</title>
        <authorList>
            <person name="Westbury M.V."/>
            <person name="Petersen B."/>
            <person name="Garde E."/>
            <person name="Heide-Jorgensen M.P."/>
            <person name="Lorenzen E.D."/>
        </authorList>
    </citation>
    <scope>NUCLEOTIDE SEQUENCE [LARGE SCALE GENOMIC DNA]</scope>
</reference>